<name>A0A0J6FNY3_COCPO</name>
<comment type="function">
    <text evidence="7">May be involved in telomere capping.</text>
</comment>
<comment type="subcellular location">
    <subcellularLocation>
        <location evidence="1">Membrane</location>
        <topology evidence="1">Single-pass type I membrane protein</topology>
    </subcellularLocation>
</comment>
<evidence type="ECO:0000256" key="6">
    <source>
        <dbReference type="ARBA" id="ARBA00023180"/>
    </source>
</evidence>
<keyword evidence="5 11" id="KW-0472">Membrane</keyword>
<evidence type="ECO:0000256" key="7">
    <source>
        <dbReference type="ARBA" id="ARBA00037703"/>
    </source>
</evidence>
<dbReference type="GO" id="GO:0016020">
    <property type="term" value="C:membrane"/>
    <property type="evidence" value="ECO:0007669"/>
    <property type="project" value="UniProtKB-SubCell"/>
</dbReference>
<reference evidence="14" key="2">
    <citation type="journal article" date="2009" name="Genome Res.">
        <title>Comparative genomic analyses of the human fungal pathogens Coccidioides and their relatives.</title>
        <authorList>
            <person name="Sharpton T.J."/>
            <person name="Stajich J.E."/>
            <person name="Rounsley S.D."/>
            <person name="Gardner M.J."/>
            <person name="Wortman J.R."/>
            <person name="Jordar V.S."/>
            <person name="Maiti R."/>
            <person name="Kodira C.D."/>
            <person name="Neafsey D.E."/>
            <person name="Zeng Q."/>
            <person name="Hung C.-Y."/>
            <person name="McMahan C."/>
            <person name="Muszewska A."/>
            <person name="Grynberg M."/>
            <person name="Mandel M.A."/>
            <person name="Kellner E.M."/>
            <person name="Barker B.M."/>
            <person name="Galgiani J.N."/>
            <person name="Orbach M.J."/>
            <person name="Kirkland T.N."/>
            <person name="Cole G.T."/>
            <person name="Henn M.R."/>
            <person name="Birren B.W."/>
            <person name="Taylor J.W."/>
        </authorList>
    </citation>
    <scope>NUCLEOTIDE SEQUENCE [LARGE SCALE GENOMIC DNA]</scope>
    <source>
        <strain evidence="14">RMSCC 3488</strain>
    </source>
</reference>
<sequence>MRAFVPGNSSLLQPPWGTVQLSQRDVSIQIPINLVTQPAVSLSAACFGKKVYDEEAAKQCISNLLSVGYRRLYVDLYWSRERKKWSLCPVTTPLIPLGATVPRRLPFLGLKLLGFNRKTGSPTVGGHLNTRQSRNTTRPSDTNPAEDSTVDQTEVPTRKGPSGTVLFELGPYSCSANVDLTGLLNVVADYFKSTEDTLNAHLTYIIFDLHAASRPDTPHGSAPTPKGRDLPSLSDSLGTTANDALGMYIYTPLELDSERRDLNRSWYSVAPRMGPVPEYFNIIGKANSRYETPDGWPNEGYVELSKAQRLVMGWGKVDLQMNAYDFKNDNMIVFSPGSLTSFVTVAKDNNDNIVGKCLYNPNTTDISDVQTWATAEIPEANSTAQLSHFSNQMVSCGISPLVNHTLLNVTADQDIGPYRNVSLSSIWSWADGEPKDSVNAGAIDENRCSVMDLSLSGHWRSSGCSDRLYAACRIRNSPFDWTLSREPERYTLAGDTCPEGSSFDVPRTALENTYLYKHVLQQSKDLIDPSSEETEKTSIWLDFNSFDVPDCWVSGGPKAQCPYEVDESAIQRRNILVPSIAAIIILIITALTLFVKCNANRMNSRRRRVIAGWEYEGVPS</sequence>
<evidence type="ECO:0000259" key="12">
    <source>
        <dbReference type="PROSITE" id="PS50041"/>
    </source>
</evidence>
<evidence type="ECO:0000256" key="3">
    <source>
        <dbReference type="ARBA" id="ARBA00022729"/>
    </source>
</evidence>
<dbReference type="AlphaFoldDB" id="A0A0J6FNY3"/>
<evidence type="ECO:0000256" key="8">
    <source>
        <dbReference type="ARBA" id="ARBA00038159"/>
    </source>
</evidence>
<evidence type="ECO:0000256" key="11">
    <source>
        <dbReference type="SAM" id="Phobius"/>
    </source>
</evidence>
<evidence type="ECO:0000256" key="1">
    <source>
        <dbReference type="ARBA" id="ARBA00004479"/>
    </source>
</evidence>
<dbReference type="Pfam" id="PF25506">
    <property type="entry name" value="TIM-barrel_MTC6"/>
    <property type="match status" value="1"/>
</dbReference>
<comment type="similarity">
    <text evidence="8">Belongs to the MTC6 family.</text>
</comment>
<evidence type="ECO:0000256" key="9">
    <source>
        <dbReference type="ARBA" id="ARBA00039865"/>
    </source>
</evidence>
<evidence type="ECO:0000313" key="14">
    <source>
        <dbReference type="Proteomes" id="UP000054567"/>
    </source>
</evidence>
<dbReference type="PANTHER" id="PTHR35518">
    <property type="entry name" value="MAINTENANCE OF TELOMOERE CAPPING"/>
    <property type="match status" value="1"/>
</dbReference>
<dbReference type="Proteomes" id="UP000054567">
    <property type="component" value="Unassembled WGS sequence"/>
</dbReference>
<keyword evidence="2 11" id="KW-0812">Transmembrane</keyword>
<evidence type="ECO:0000256" key="2">
    <source>
        <dbReference type="ARBA" id="ARBA00022692"/>
    </source>
</evidence>
<reference evidence="13 14" key="1">
    <citation type="submission" date="2007-06" db="EMBL/GenBank/DDBJ databases">
        <title>The Genome Sequence of Coccidioides posadasii RMSCC_3488.</title>
        <authorList>
            <consortium name="Coccidioides Genome Resources Consortium"/>
            <consortium name="The Broad Institute Genome Sequencing Platform"/>
            <person name="Henn M.R."/>
            <person name="Sykes S."/>
            <person name="Young S."/>
            <person name="Jaffe D."/>
            <person name="Berlin A."/>
            <person name="Alvarez P."/>
            <person name="Butler J."/>
            <person name="Gnerre S."/>
            <person name="Grabherr M."/>
            <person name="Mauceli E."/>
            <person name="Brockman W."/>
            <person name="Kodira C."/>
            <person name="Alvarado L."/>
            <person name="Zeng Q."/>
            <person name="Crawford M."/>
            <person name="Antoine C."/>
            <person name="Devon K."/>
            <person name="Galgiani J."/>
            <person name="Orsborn K."/>
            <person name="Lewis M.L."/>
            <person name="Nusbaum C."/>
            <person name="Galagan J."/>
            <person name="Birren B."/>
        </authorList>
    </citation>
    <scope>NUCLEOTIDE SEQUENCE [LARGE SCALE GENOMIC DNA]</scope>
    <source>
        <strain evidence="13 14">RMSCC 3488</strain>
    </source>
</reference>
<dbReference type="InterPro" id="IPR016187">
    <property type="entry name" value="CTDL_fold"/>
</dbReference>
<dbReference type="PROSITE" id="PS50041">
    <property type="entry name" value="C_TYPE_LECTIN_2"/>
    <property type="match status" value="1"/>
</dbReference>
<feature type="region of interest" description="Disordered" evidence="10">
    <location>
        <begin position="121"/>
        <end position="162"/>
    </location>
</feature>
<keyword evidence="3" id="KW-0732">Signal</keyword>
<feature type="compositionally biased region" description="Polar residues" evidence="10">
    <location>
        <begin position="129"/>
        <end position="155"/>
    </location>
</feature>
<reference evidence="14" key="3">
    <citation type="journal article" date="2010" name="Genome Res.">
        <title>Population genomic sequencing of Coccidioides fungi reveals recent hybridization and transposon control.</title>
        <authorList>
            <person name="Neafsey D.E."/>
            <person name="Barker B.M."/>
            <person name="Sharpton T.J."/>
            <person name="Stajich J.E."/>
            <person name="Park D.J."/>
            <person name="Whiston E."/>
            <person name="Hung C.-Y."/>
            <person name="McMahan C."/>
            <person name="White J."/>
            <person name="Sykes S."/>
            <person name="Heiman D."/>
            <person name="Young S."/>
            <person name="Zeng Q."/>
            <person name="Abouelleil A."/>
            <person name="Aftuck L."/>
            <person name="Bessette D."/>
            <person name="Brown A."/>
            <person name="FitzGerald M."/>
            <person name="Lui A."/>
            <person name="Macdonald J.P."/>
            <person name="Priest M."/>
            <person name="Orbach M.J."/>
            <person name="Galgiani J.N."/>
            <person name="Kirkland T.N."/>
            <person name="Cole G.T."/>
            <person name="Birren B.W."/>
            <person name="Henn M.R."/>
            <person name="Taylor J.W."/>
            <person name="Rounsley S.D."/>
        </authorList>
    </citation>
    <scope>NUCLEOTIDE SEQUENCE [LARGE SCALE GENOMIC DNA]</scope>
    <source>
        <strain evidence="14">RMSCC 3488</strain>
    </source>
</reference>
<evidence type="ECO:0000313" key="13">
    <source>
        <dbReference type="EMBL" id="KMM70669.1"/>
    </source>
</evidence>
<dbReference type="VEuPathDB" id="FungiDB:CPAG_06980"/>
<dbReference type="InterPro" id="IPR001304">
    <property type="entry name" value="C-type_lectin-like"/>
</dbReference>
<evidence type="ECO:0000256" key="4">
    <source>
        <dbReference type="ARBA" id="ARBA00022989"/>
    </source>
</evidence>
<evidence type="ECO:0000256" key="10">
    <source>
        <dbReference type="SAM" id="MobiDB-lite"/>
    </source>
</evidence>
<dbReference type="SUPFAM" id="SSF56436">
    <property type="entry name" value="C-type lectin-like"/>
    <property type="match status" value="1"/>
</dbReference>
<feature type="domain" description="C-type lectin" evidence="12">
    <location>
        <begin position="415"/>
        <end position="473"/>
    </location>
</feature>
<dbReference type="InterPro" id="IPR057530">
    <property type="entry name" value="TIM-barrel_MTC6"/>
</dbReference>
<keyword evidence="4 11" id="KW-1133">Transmembrane helix</keyword>
<dbReference type="PANTHER" id="PTHR35518:SF2">
    <property type="entry name" value="MAINTENANCE OF TELOMERE CAPPING PROTEIN 6"/>
    <property type="match status" value="1"/>
</dbReference>
<keyword evidence="6" id="KW-0325">Glycoprotein</keyword>
<feature type="transmembrane region" description="Helical" evidence="11">
    <location>
        <begin position="575"/>
        <end position="597"/>
    </location>
</feature>
<accession>A0A0J6FNY3</accession>
<gene>
    <name evidence="13" type="ORF">CPAG_06980</name>
</gene>
<dbReference type="InterPro" id="IPR051008">
    <property type="entry name" value="Telomere_Capping_Maintenance"/>
</dbReference>
<proteinExistence type="inferred from homology"/>
<organism evidence="13 14">
    <name type="scientific">Coccidioides posadasii RMSCC 3488</name>
    <dbReference type="NCBI Taxonomy" id="454284"/>
    <lineage>
        <taxon>Eukaryota</taxon>
        <taxon>Fungi</taxon>
        <taxon>Dikarya</taxon>
        <taxon>Ascomycota</taxon>
        <taxon>Pezizomycotina</taxon>
        <taxon>Eurotiomycetes</taxon>
        <taxon>Eurotiomycetidae</taxon>
        <taxon>Onygenales</taxon>
        <taxon>Onygenaceae</taxon>
        <taxon>Coccidioides</taxon>
    </lineage>
</organism>
<evidence type="ECO:0000256" key="5">
    <source>
        <dbReference type="ARBA" id="ARBA00023136"/>
    </source>
</evidence>
<feature type="region of interest" description="Disordered" evidence="10">
    <location>
        <begin position="215"/>
        <end position="234"/>
    </location>
</feature>
<protein>
    <recommendedName>
        <fullName evidence="9">Maintenance of telomere capping protein 6</fullName>
    </recommendedName>
</protein>
<dbReference type="OrthoDB" id="5573651at2759"/>
<dbReference type="EMBL" id="DS268112">
    <property type="protein sequence ID" value="KMM70669.1"/>
    <property type="molecule type" value="Genomic_DNA"/>
</dbReference>